<dbReference type="EMBL" id="SPLM01000006">
    <property type="protein sequence ID" value="TMW67000.1"/>
    <property type="molecule type" value="Genomic_DNA"/>
</dbReference>
<dbReference type="InterPro" id="IPR000462">
    <property type="entry name" value="CDP-OH_P_trans"/>
</dbReference>
<evidence type="ECO:0000313" key="12">
    <source>
        <dbReference type="EMBL" id="TMW67000.1"/>
    </source>
</evidence>
<keyword evidence="7 11" id="KW-0472">Membrane</keyword>
<dbReference type="InterPro" id="IPR050324">
    <property type="entry name" value="CDP-alcohol_PTase-I"/>
</dbReference>
<name>A0A8K1CPA2_PYTOL</name>
<evidence type="ECO:0000256" key="5">
    <source>
        <dbReference type="ARBA" id="ARBA00022989"/>
    </source>
</evidence>
<reference evidence="12" key="1">
    <citation type="submission" date="2019-03" db="EMBL/GenBank/DDBJ databases">
        <title>Long read genome sequence of the mycoparasitic Pythium oligandrum ATCC 38472 isolated from sugarbeet rhizosphere.</title>
        <authorList>
            <person name="Gaulin E."/>
        </authorList>
    </citation>
    <scope>NUCLEOTIDE SEQUENCE</scope>
    <source>
        <strain evidence="12">ATCC 38472_TT</strain>
    </source>
</reference>
<dbReference type="FunFam" id="1.20.120.1760:FF:000033">
    <property type="entry name" value="CDP-alcohol phosphatidyltransferase"/>
    <property type="match status" value="1"/>
</dbReference>
<gene>
    <name evidence="12" type="ORF">Poli38472_012116</name>
</gene>
<dbReference type="PANTHER" id="PTHR14269:SF60">
    <property type="entry name" value="CARDIOLIPIN SYNTHASE (CMP-FORMING)"/>
    <property type="match status" value="1"/>
</dbReference>
<dbReference type="PROSITE" id="PS00379">
    <property type="entry name" value="CDP_ALCOHOL_P_TRANSF"/>
    <property type="match status" value="1"/>
</dbReference>
<keyword evidence="13" id="KW-1185">Reference proteome</keyword>
<keyword evidence="3 10" id="KW-0808">Transferase</keyword>
<evidence type="ECO:0000256" key="7">
    <source>
        <dbReference type="ARBA" id="ARBA00023136"/>
    </source>
</evidence>
<dbReference type="OrthoDB" id="10020554at2759"/>
<evidence type="ECO:0000313" key="13">
    <source>
        <dbReference type="Proteomes" id="UP000794436"/>
    </source>
</evidence>
<accession>A0A8K1CPA2</accession>
<evidence type="ECO:0000256" key="3">
    <source>
        <dbReference type="ARBA" id="ARBA00022679"/>
    </source>
</evidence>
<dbReference type="PANTHER" id="PTHR14269">
    <property type="entry name" value="CDP-DIACYLGLYCEROL--GLYCEROL-3-PHOSPHATE 3-PHOSPHATIDYLTRANSFERASE-RELATED"/>
    <property type="match status" value="1"/>
</dbReference>
<evidence type="ECO:0000256" key="1">
    <source>
        <dbReference type="ARBA" id="ARBA00004141"/>
    </source>
</evidence>
<dbReference type="Gene3D" id="1.20.120.1760">
    <property type="match status" value="1"/>
</dbReference>
<keyword evidence="5 11" id="KW-1133">Transmembrane helix</keyword>
<evidence type="ECO:0000256" key="6">
    <source>
        <dbReference type="ARBA" id="ARBA00023098"/>
    </source>
</evidence>
<dbReference type="Proteomes" id="UP000794436">
    <property type="component" value="Unassembled WGS sequence"/>
</dbReference>
<dbReference type="GO" id="GO:0016020">
    <property type="term" value="C:membrane"/>
    <property type="evidence" value="ECO:0007669"/>
    <property type="project" value="UniProtKB-SubCell"/>
</dbReference>
<keyword evidence="9" id="KW-1208">Phospholipid metabolism</keyword>
<dbReference type="InterPro" id="IPR048254">
    <property type="entry name" value="CDP_ALCOHOL_P_TRANSF_CS"/>
</dbReference>
<comment type="caution">
    <text evidence="12">The sequence shown here is derived from an EMBL/GenBank/DDBJ whole genome shotgun (WGS) entry which is preliminary data.</text>
</comment>
<dbReference type="GO" id="GO:0005739">
    <property type="term" value="C:mitochondrion"/>
    <property type="evidence" value="ECO:0007669"/>
    <property type="project" value="TreeGrafter"/>
</dbReference>
<dbReference type="AlphaFoldDB" id="A0A8K1CPA2"/>
<dbReference type="GO" id="GO:0032049">
    <property type="term" value="P:cardiolipin biosynthetic process"/>
    <property type="evidence" value="ECO:0007669"/>
    <property type="project" value="TreeGrafter"/>
</dbReference>
<evidence type="ECO:0008006" key="14">
    <source>
        <dbReference type="Google" id="ProtNLM"/>
    </source>
</evidence>
<evidence type="ECO:0000256" key="9">
    <source>
        <dbReference type="ARBA" id="ARBA00023264"/>
    </source>
</evidence>
<keyword evidence="4 11" id="KW-0812">Transmembrane</keyword>
<dbReference type="InterPro" id="IPR043130">
    <property type="entry name" value="CDP-OH_PTrfase_TM_dom"/>
</dbReference>
<evidence type="ECO:0000256" key="8">
    <source>
        <dbReference type="ARBA" id="ARBA00023209"/>
    </source>
</evidence>
<keyword evidence="2" id="KW-0444">Lipid biosynthesis</keyword>
<evidence type="ECO:0000256" key="10">
    <source>
        <dbReference type="RuleBase" id="RU003750"/>
    </source>
</evidence>
<keyword evidence="6" id="KW-0443">Lipid metabolism</keyword>
<keyword evidence="8" id="KW-0594">Phospholipid biosynthesis</keyword>
<dbReference type="GO" id="GO:0043337">
    <property type="term" value="F:cardiolipin synthase (CMP-forming)"/>
    <property type="evidence" value="ECO:0007669"/>
    <property type="project" value="TreeGrafter"/>
</dbReference>
<sequence length="297" mass="32601">MQLMVGRSRLFAAIPQQLERFKSIQYNKPTRTVSVGRLARQCEPSRCRLLLVRSFASQPPTSSKDEQEKETETTTAEIIRKKLAADVERARELALHQVVNVPNVITFARIVATPYLGYLIYSGSYASAVGVLAAAGLSDWLDGYIARKFKQESIIGSFLDPFADKLMVGTLSLSMLSSGLLPWPLVVLVFGRDFLLVSGTFYHRLKTKAADSAFFDTSDSGAFQVAPTMLSKVNTALQFSTFGLALTNAAWQIPGDLALNTLFGVVGTTTFLSGAEYLRSYINQTGAFRALDKTKKT</sequence>
<dbReference type="Pfam" id="PF01066">
    <property type="entry name" value="CDP-OH_P_transf"/>
    <property type="match status" value="1"/>
</dbReference>
<evidence type="ECO:0000256" key="4">
    <source>
        <dbReference type="ARBA" id="ARBA00022692"/>
    </source>
</evidence>
<proteinExistence type="inferred from homology"/>
<evidence type="ECO:0000256" key="11">
    <source>
        <dbReference type="SAM" id="Phobius"/>
    </source>
</evidence>
<evidence type="ECO:0000256" key="2">
    <source>
        <dbReference type="ARBA" id="ARBA00022516"/>
    </source>
</evidence>
<organism evidence="12 13">
    <name type="scientific">Pythium oligandrum</name>
    <name type="common">Mycoparasitic fungus</name>
    <dbReference type="NCBI Taxonomy" id="41045"/>
    <lineage>
        <taxon>Eukaryota</taxon>
        <taxon>Sar</taxon>
        <taxon>Stramenopiles</taxon>
        <taxon>Oomycota</taxon>
        <taxon>Peronosporomycetes</taxon>
        <taxon>Pythiales</taxon>
        <taxon>Pythiaceae</taxon>
        <taxon>Pythium</taxon>
    </lineage>
</organism>
<feature type="transmembrane region" description="Helical" evidence="11">
    <location>
        <begin position="115"/>
        <end position="137"/>
    </location>
</feature>
<protein>
    <recommendedName>
        <fullName evidence="14">Cardiolipin synthase</fullName>
    </recommendedName>
</protein>
<comment type="similarity">
    <text evidence="10">Belongs to the CDP-alcohol phosphatidyltransferase class-I family.</text>
</comment>
<comment type="subcellular location">
    <subcellularLocation>
        <location evidence="1">Membrane</location>
        <topology evidence="1">Multi-pass membrane protein</topology>
    </subcellularLocation>
</comment>